<proteinExistence type="predicted"/>
<organism evidence="1 2">
    <name type="scientific">Mycobacteroides chelonae</name>
    <name type="common">Mycobacterium chelonae</name>
    <dbReference type="NCBI Taxonomy" id="1774"/>
    <lineage>
        <taxon>Bacteria</taxon>
        <taxon>Bacillati</taxon>
        <taxon>Actinomycetota</taxon>
        <taxon>Actinomycetes</taxon>
        <taxon>Mycobacteriales</taxon>
        <taxon>Mycobacteriaceae</taxon>
        <taxon>Mycobacteroides</taxon>
    </lineage>
</organism>
<sequence length="144" mass="15825">MGPLPELVAEMAEVLPNHRYHQVGLGSLLELTNKHLDTSVSEGTIDTVRVLKHDQDDQWIKLARQTERLKREKTRSALAEFLIEGVAKGDYTQSSGGLSRLVLSYLDNEGKGVSAAEIIAAAEYIDSASQADTQQPESPQLDHD</sequence>
<protein>
    <submittedName>
        <fullName evidence="1">Uncharacterized protein</fullName>
    </submittedName>
</protein>
<reference evidence="1 2" key="1">
    <citation type="submission" date="2016-10" db="EMBL/GenBank/DDBJ databases">
        <title>Evaluation of Human, Veterinary and Environmental Mycobacterium chelonae Isolates by Core Genome Phylogenomic Analysis, Targeted Gene Comparison, and Anti-microbial Susceptibility Patterns: A Tale of Mistaken Identities.</title>
        <authorList>
            <person name="Fogelson S.B."/>
            <person name="Camus A.C."/>
            <person name="Lorenz W."/>
            <person name="Vasireddy R."/>
            <person name="Vasireddy S."/>
            <person name="Smith T."/>
            <person name="Brown-Elliott B.A."/>
            <person name="Wallace R.J.Jr."/>
            <person name="Hasan N.A."/>
            <person name="Reischl U."/>
            <person name="Sanchez S."/>
        </authorList>
    </citation>
    <scope>NUCLEOTIDE SEQUENCE [LARGE SCALE GENOMIC DNA]</scope>
    <source>
        <strain evidence="1 2">15518</strain>
    </source>
</reference>
<dbReference type="EMBL" id="MLIS01000347">
    <property type="protein sequence ID" value="OHU73884.1"/>
    <property type="molecule type" value="Genomic_DNA"/>
</dbReference>
<gene>
    <name evidence="1" type="ORF">BKG84_28435</name>
</gene>
<name>A0A1S1LTG1_MYCCH</name>
<accession>A0A1S1LTG1</accession>
<dbReference type="AlphaFoldDB" id="A0A1S1LTG1"/>
<evidence type="ECO:0000313" key="1">
    <source>
        <dbReference type="EMBL" id="OHU73884.1"/>
    </source>
</evidence>
<comment type="caution">
    <text evidence="1">The sequence shown here is derived from an EMBL/GenBank/DDBJ whole genome shotgun (WGS) entry which is preliminary data.</text>
</comment>
<dbReference type="Proteomes" id="UP000179441">
    <property type="component" value="Unassembled WGS sequence"/>
</dbReference>
<keyword evidence="2" id="KW-1185">Reference proteome</keyword>
<evidence type="ECO:0000313" key="2">
    <source>
        <dbReference type="Proteomes" id="UP000179441"/>
    </source>
</evidence>